<comment type="cofactor">
    <cofactor evidence="1">
        <name>biotin</name>
        <dbReference type="ChEBI" id="CHEBI:57586"/>
    </cofactor>
</comment>
<dbReference type="Pfam" id="PF02785">
    <property type="entry name" value="Biotin_carb_C"/>
    <property type="match status" value="1"/>
</dbReference>
<dbReference type="FunFam" id="3.40.50.20:FF:000005">
    <property type="entry name" value="acetyl-CoA carboxylase isoform X2"/>
    <property type="match status" value="1"/>
</dbReference>
<evidence type="ECO:0000256" key="6">
    <source>
        <dbReference type="ARBA" id="ARBA00022832"/>
    </source>
</evidence>
<dbReference type="GO" id="GO:2001295">
    <property type="term" value="P:malonyl-CoA biosynthetic process"/>
    <property type="evidence" value="ECO:0007669"/>
    <property type="project" value="UniProtKB-UniPathway"/>
</dbReference>
<dbReference type="SUPFAM" id="SSF56059">
    <property type="entry name" value="Glutathione synthetase ATP-binding domain-like"/>
    <property type="match status" value="1"/>
</dbReference>
<dbReference type="Pfam" id="PF01039">
    <property type="entry name" value="Carboxyl_trans"/>
    <property type="match status" value="1"/>
</dbReference>
<dbReference type="InterPro" id="IPR011761">
    <property type="entry name" value="ATP-grasp"/>
</dbReference>
<dbReference type="InterPro" id="IPR011763">
    <property type="entry name" value="COA_CT_C"/>
</dbReference>
<accession>A0A7S4ATP2</accession>
<feature type="domain" description="CoA carboxyltransferase N-terminal" evidence="19">
    <location>
        <begin position="1373"/>
        <end position="1705"/>
    </location>
</feature>
<dbReference type="CDD" id="cd06850">
    <property type="entry name" value="biotinyl_domain"/>
    <property type="match status" value="1"/>
</dbReference>
<evidence type="ECO:0000259" key="20">
    <source>
        <dbReference type="PROSITE" id="PS50989"/>
    </source>
</evidence>
<evidence type="ECO:0000259" key="18">
    <source>
        <dbReference type="PROSITE" id="PS50979"/>
    </source>
</evidence>
<evidence type="ECO:0000256" key="8">
    <source>
        <dbReference type="ARBA" id="ARBA00023098"/>
    </source>
</evidence>
<dbReference type="InterPro" id="IPR011053">
    <property type="entry name" value="Single_hybrid_motif"/>
</dbReference>
<dbReference type="FunFam" id="3.30.1490.20:FF:000003">
    <property type="entry name" value="acetyl-CoA carboxylase isoform X1"/>
    <property type="match status" value="1"/>
</dbReference>
<evidence type="ECO:0000313" key="21">
    <source>
        <dbReference type="EMBL" id="CAE0726679.1"/>
    </source>
</evidence>
<keyword evidence="7 14" id="KW-0067">ATP-binding</keyword>
<dbReference type="GO" id="GO:0004075">
    <property type="term" value="F:biotin carboxylase activity"/>
    <property type="evidence" value="ECO:0007669"/>
    <property type="project" value="UniProtKB-EC"/>
</dbReference>
<dbReference type="Gene3D" id="3.30.470.20">
    <property type="entry name" value="ATP-grasp fold, B domain"/>
    <property type="match status" value="1"/>
</dbReference>
<keyword evidence="9" id="KW-0275">Fatty acid biosynthesis</keyword>
<evidence type="ECO:0000259" key="17">
    <source>
        <dbReference type="PROSITE" id="PS50975"/>
    </source>
</evidence>
<reference evidence="21" key="1">
    <citation type="submission" date="2021-01" db="EMBL/GenBank/DDBJ databases">
        <authorList>
            <person name="Corre E."/>
            <person name="Pelletier E."/>
            <person name="Niang G."/>
            <person name="Scheremetjew M."/>
            <person name="Finn R."/>
            <person name="Kale V."/>
            <person name="Holt S."/>
            <person name="Cochrane G."/>
            <person name="Meng A."/>
            <person name="Brown T."/>
            <person name="Cohen L."/>
        </authorList>
    </citation>
    <scope>NUCLEOTIDE SEQUENCE</scope>
    <source>
        <strain evidence="21">10249 10 AB</strain>
    </source>
</reference>
<dbReference type="FunFam" id="2.40.50.100:FF:000005">
    <property type="entry name" value="Acetyl-CoA carboxylase 1"/>
    <property type="match status" value="1"/>
</dbReference>
<dbReference type="Gene3D" id="2.40.50.100">
    <property type="match status" value="1"/>
</dbReference>
<comment type="pathway">
    <text evidence="2">Lipid metabolism; malonyl-CoA biosynthesis; malonyl-CoA from acetyl-CoA: step 1/1.</text>
</comment>
<dbReference type="InterPro" id="IPR034733">
    <property type="entry name" value="AcCoA_carboxyl_beta"/>
</dbReference>
<dbReference type="FunFam" id="3.90.226.10:FF:000010">
    <property type="entry name" value="acetyl-CoA carboxylase isoform X2"/>
    <property type="match status" value="1"/>
</dbReference>
<evidence type="ECO:0000256" key="9">
    <source>
        <dbReference type="ARBA" id="ARBA00023160"/>
    </source>
</evidence>
<dbReference type="SUPFAM" id="SSF52440">
    <property type="entry name" value="PreATP-grasp domain"/>
    <property type="match status" value="1"/>
</dbReference>
<dbReference type="GO" id="GO:0003989">
    <property type="term" value="F:acetyl-CoA carboxylase activity"/>
    <property type="evidence" value="ECO:0007669"/>
    <property type="project" value="UniProtKB-EC"/>
</dbReference>
<sequence length="2081" mass="228207">MMFQRGYASAVLAAVAASLAYTSAFNVQAPAAFLHNNAVAKQQQNLAFTTSTALLSTVEENTEAVDSISRSTVEDYVESRGGNLPIKKVLIANNGMAGTKAIMSMRQWAYMELGDERAIQFVAMASPEDINANAEFIRLADSYVEVPGGVNRNNYANVDLITKIAVENGVDAVWPGWGHASENPSLPTNLAKNGIKFIGPTAPVMSVLGDKIAANILAQTAKVPSIPWSGSFGGPDDGPLQAELNEQGTIPDEIFAKGTTRTVEEAIEAARRIGYENGIMIKASEGGGGKGIRFVDNEEDLANAYIQVSNEVVGSPIFVMQLCKNARHLEVQIVGDEHGNAVALSGRDCSTQRRFQKIFEEGPPSIAKPDTFKEMQRAAQRLTQSIGYVGAGTVEYLYNAATDDFFFLELNPRLQVEHPVTEGISNVNMPATQLQVAMGIPLYNIPEVRRFFGRDMYDTDKIDFMEEWYKDVDTHVIAARITAENPDEGFKPTSGTLERIKFQSTPSVWGYFSVGPNGGIHEYADSQFGHLFAKGANREQARKNLILALKEIEVRGEIRTTVEYLVQLLETDAFIDNTIDTAWLDGIIKEKSVGVEMPDHLTVTSAAIFKAFQHVKQTTAEVTESLTKGQVSTSGIPEINSFSTEVAYKDIRYPFDVERLSGDVYRLTVAGQTIETRVTETKEGALLAVFGGEIHRIFGMEEPLGLRLVLDGVTILMPTIFDPSEMRTDVTGKVVRYLQDNGGEVNEGEAFVEVEAMKMIMPLKATESGKITHTVSPGTVISAGDLLASLELKDPSKVKKISVFDGDLEIESSDLEESSKDAVSNILAGYTGEPEEAVQKAFADIADAEEASTYATAILNEFTRVENMFDSKLKDDVVRDMAKANAETLDVVIAENQAHMSTSTRNRVVLSTLRQVDLFEARFNTAEISDELEAAMEQITVLKERKYGELVLAADSILRSSKISPFADRVGELKATLLDANTDLAKLSKSSTLSAGVDLLTSLFDDSDQAIRNAAVEVYVRRVYRAHRMKEITVSEEDGKVVCDFTFQFSDVEASDAVNRNGRFFVVPNLESINDDLPQIIDNFSQSLGDKATKVGTELVNVLHIASSSGEGDVDKLEAAIMGQSDKLSKLGVRNVHIVIPNERTDPNYYTFPECEGYKENPLRRNMRPTFHHLLELSRLQENFSIDRIPAIAKNTLVYVGVEKTAKPVRGGPPQVVFLRGISNSPGIVSAKGARKMLQQGLDELERSQSNPTVNSQSSSRIFLHSLRELEGVSPVQVGENFQELIGQLKSELAPRLLKLRVDEIEVKVRIQSAGSDGESVNQSVRLVASSIGGEWLKPAIYLEEPDPVTGVSEKYCLVDPSSDDEEMCIVDSYGGSNLVQTKRAIARRVGSTYAYDFLGLMEVGLISEWQKYLKETGSEMDIPASVFSAKEFVEDGSGGIALGSRIIGSNKIGMLAWLISMKTPEYPEGRDIVLISNDVTVQSGSFGVEEDDFFFEASKYARANDIPRLYISCNAGARIGLVDELKSKINIKFVDESSPAKGFEYLYLKDEDYKALPAGTVIASEVSEGWAISDIIGTNHGIGVENLQGSGKIAGETSAAYDEIFTLSYVTGRSVGIGAYLVRLGQRVIQMKQGPIILTGFSALNKLLGRSVYNSQDQLGGPQIMHPNGVSHEIVDDDQQGVASLLNWLSFVPKKVGALAAVRESGDSADRKVQWRPTPTPYDPRLMMAGDGSELGFFDKGSFKEYLAGWGKSVVVGRARLGGMSFGAIAVETRQVEQVIPADPADPNSREAILPQAGQVLYPDSSYKTAQAINDFKKEGLPVMIFANWRGFSGGSRDMAGEILKFGAMIVDALREYEHPVYMYLPPHGELRGGSWVVVDPTINEDKMEMYADPDSRGGILEPAGISEIKFRTPDQVKMMHRLDEQLQMLDAEIESDFEDSKKETEKQINVREEALKGVYLAAATEFCDLHDKTGRMKAKGVIKDAVSWEDSRTFFFYRAKRRMYEDNFIDQIKAIDASATRASGLEVLQSLYSGDWEDNKAVGAFYEGETDKVNAKIAELKKDSIQAKMDALKAELDGM</sequence>
<feature type="domain" description="Lipoyl-binding" evidence="16">
    <location>
        <begin position="712"/>
        <end position="791"/>
    </location>
</feature>
<evidence type="ECO:0000256" key="15">
    <source>
        <dbReference type="SAM" id="SignalP"/>
    </source>
</evidence>
<dbReference type="PANTHER" id="PTHR45728:SF3">
    <property type="entry name" value="ACETYL-COA CARBOXYLASE"/>
    <property type="match status" value="1"/>
</dbReference>
<dbReference type="InterPro" id="IPR013537">
    <property type="entry name" value="AcCoA_COase_cen"/>
</dbReference>
<evidence type="ECO:0000256" key="2">
    <source>
        <dbReference type="ARBA" id="ARBA00004956"/>
    </source>
</evidence>
<dbReference type="Gene3D" id="2.40.460.10">
    <property type="entry name" value="Biotin dependent carboxylase carboxyltransferase"/>
    <property type="match status" value="1"/>
</dbReference>
<keyword evidence="8" id="KW-0443">Lipid metabolism</keyword>
<dbReference type="Gene3D" id="3.30.1490.20">
    <property type="entry name" value="ATP-grasp fold, A domain"/>
    <property type="match status" value="1"/>
</dbReference>
<dbReference type="PANTHER" id="PTHR45728">
    <property type="entry name" value="ACETYL-COA CARBOXYLASE, ISOFORM A"/>
    <property type="match status" value="1"/>
</dbReference>
<evidence type="ECO:0000259" key="16">
    <source>
        <dbReference type="PROSITE" id="PS50968"/>
    </source>
</evidence>
<protein>
    <recommendedName>
        <fullName evidence="22">Acetyl-CoA carboxylase</fullName>
    </recommendedName>
</protein>
<dbReference type="InterPro" id="IPR013815">
    <property type="entry name" value="ATP_grasp_subdomain_1"/>
</dbReference>
<dbReference type="InterPro" id="IPR016185">
    <property type="entry name" value="PreATP-grasp_dom_sf"/>
</dbReference>
<dbReference type="InterPro" id="IPR049076">
    <property type="entry name" value="ACCA"/>
</dbReference>
<evidence type="ECO:0000256" key="4">
    <source>
        <dbReference type="ARBA" id="ARBA00022598"/>
    </source>
</evidence>
<dbReference type="PROSITE" id="PS50989">
    <property type="entry name" value="COA_CT_CTER"/>
    <property type="match status" value="1"/>
</dbReference>
<dbReference type="Gene3D" id="3.90.226.10">
    <property type="entry name" value="2-enoyl-CoA Hydratase, Chain A, domain 1"/>
    <property type="match status" value="2"/>
</dbReference>
<feature type="domain" description="CoA carboxyltransferase C-terminal" evidence="20">
    <location>
        <begin position="1709"/>
        <end position="2016"/>
    </location>
</feature>
<organism evidence="21">
    <name type="scientific">Pseudo-nitzschia australis</name>
    <dbReference type="NCBI Taxonomy" id="44445"/>
    <lineage>
        <taxon>Eukaryota</taxon>
        <taxon>Sar</taxon>
        <taxon>Stramenopiles</taxon>
        <taxon>Ochrophyta</taxon>
        <taxon>Bacillariophyta</taxon>
        <taxon>Bacillariophyceae</taxon>
        <taxon>Bacillariophycidae</taxon>
        <taxon>Bacillariales</taxon>
        <taxon>Bacillariaceae</taxon>
        <taxon>Pseudo-nitzschia</taxon>
    </lineage>
</organism>
<dbReference type="UniPathway" id="UPA00655">
    <property type="reaction ID" value="UER00711"/>
</dbReference>
<dbReference type="InterPro" id="IPR000089">
    <property type="entry name" value="Biotin_lipoyl"/>
</dbReference>
<dbReference type="Gene3D" id="3.40.50.20">
    <property type="match status" value="1"/>
</dbReference>
<dbReference type="InterPro" id="IPR011762">
    <property type="entry name" value="COA_CT_N"/>
</dbReference>
<evidence type="ECO:0000256" key="3">
    <source>
        <dbReference type="ARBA" id="ARBA00022516"/>
    </source>
</evidence>
<evidence type="ECO:0000256" key="1">
    <source>
        <dbReference type="ARBA" id="ARBA00001953"/>
    </source>
</evidence>
<dbReference type="SUPFAM" id="SSF52096">
    <property type="entry name" value="ClpP/crotonase"/>
    <property type="match status" value="2"/>
</dbReference>
<proteinExistence type="predicted"/>
<keyword evidence="11" id="KW-0511">Multifunctional enzyme</keyword>
<dbReference type="EMBL" id="HBIX01028842">
    <property type="protein sequence ID" value="CAE0726679.1"/>
    <property type="molecule type" value="Transcribed_RNA"/>
</dbReference>
<comment type="catalytic activity">
    <reaction evidence="12">
        <text>hydrogencarbonate + acetyl-CoA + ATP = malonyl-CoA + ADP + phosphate + H(+)</text>
        <dbReference type="Rhea" id="RHEA:11308"/>
        <dbReference type="ChEBI" id="CHEBI:15378"/>
        <dbReference type="ChEBI" id="CHEBI:17544"/>
        <dbReference type="ChEBI" id="CHEBI:30616"/>
        <dbReference type="ChEBI" id="CHEBI:43474"/>
        <dbReference type="ChEBI" id="CHEBI:57288"/>
        <dbReference type="ChEBI" id="CHEBI:57384"/>
        <dbReference type="ChEBI" id="CHEBI:456216"/>
        <dbReference type="EC" id="6.4.1.2"/>
    </reaction>
</comment>
<dbReference type="GO" id="GO:0046872">
    <property type="term" value="F:metal ion binding"/>
    <property type="evidence" value="ECO:0007669"/>
    <property type="project" value="InterPro"/>
</dbReference>
<keyword evidence="3" id="KW-0444">Lipid biosynthesis</keyword>
<name>A0A7S4ATP2_9STRA</name>
<dbReference type="InterPro" id="IPR005482">
    <property type="entry name" value="Biotin_COase_C"/>
</dbReference>
<dbReference type="SMART" id="SM00878">
    <property type="entry name" value="Biotin_carb_C"/>
    <property type="match status" value="1"/>
</dbReference>
<keyword evidence="15" id="KW-0732">Signal</keyword>
<evidence type="ECO:0000256" key="7">
    <source>
        <dbReference type="ARBA" id="ARBA00022840"/>
    </source>
</evidence>
<dbReference type="InterPro" id="IPR011764">
    <property type="entry name" value="Biotin_carboxylation_dom"/>
</dbReference>
<dbReference type="SUPFAM" id="SSF51230">
    <property type="entry name" value="Single hybrid motif"/>
    <property type="match status" value="1"/>
</dbReference>
<dbReference type="PROSITE" id="PS50980">
    <property type="entry name" value="COA_CT_NTER"/>
    <property type="match status" value="1"/>
</dbReference>
<dbReference type="GO" id="GO:0005524">
    <property type="term" value="F:ATP binding"/>
    <property type="evidence" value="ECO:0007669"/>
    <property type="project" value="UniProtKB-UniRule"/>
</dbReference>
<dbReference type="InterPro" id="IPR005481">
    <property type="entry name" value="BC-like_N"/>
</dbReference>
<dbReference type="PROSITE" id="PS50975">
    <property type="entry name" value="ATP_GRASP"/>
    <property type="match status" value="1"/>
</dbReference>
<dbReference type="Pfam" id="PF08326">
    <property type="entry name" value="ACC_central"/>
    <property type="match status" value="1"/>
</dbReference>
<evidence type="ECO:0000256" key="13">
    <source>
        <dbReference type="ARBA" id="ARBA00048600"/>
    </source>
</evidence>
<dbReference type="Pfam" id="PF02786">
    <property type="entry name" value="CPSase_L_D2"/>
    <property type="match status" value="1"/>
</dbReference>
<keyword evidence="6" id="KW-0276">Fatty acid metabolism</keyword>
<keyword evidence="10" id="KW-0092">Biotin</keyword>
<dbReference type="Pfam" id="PF00289">
    <property type="entry name" value="Biotin_carb_N"/>
    <property type="match status" value="1"/>
</dbReference>
<dbReference type="SUPFAM" id="SSF51246">
    <property type="entry name" value="Rudiment single hybrid motif"/>
    <property type="match status" value="1"/>
</dbReference>
<keyword evidence="5 14" id="KW-0547">Nucleotide-binding</keyword>
<gene>
    <name evidence="21" type="ORF">PAUS00366_LOCUS19436</name>
</gene>
<evidence type="ECO:0000259" key="19">
    <source>
        <dbReference type="PROSITE" id="PS50980"/>
    </source>
</evidence>
<dbReference type="Pfam" id="PF21385">
    <property type="entry name" value="ACCA_BT"/>
    <property type="match status" value="1"/>
</dbReference>
<dbReference type="InterPro" id="IPR001882">
    <property type="entry name" value="Biotin_BS"/>
</dbReference>
<dbReference type="InterPro" id="IPR011054">
    <property type="entry name" value="Rudment_hybrid_motif"/>
</dbReference>
<dbReference type="PROSITE" id="PS00867">
    <property type="entry name" value="CPSASE_2"/>
    <property type="match status" value="1"/>
</dbReference>
<feature type="domain" description="ATP-grasp" evidence="17">
    <location>
        <begin position="252"/>
        <end position="438"/>
    </location>
</feature>
<dbReference type="PROSITE" id="PS00188">
    <property type="entry name" value="BIOTIN"/>
    <property type="match status" value="1"/>
</dbReference>
<evidence type="ECO:0000256" key="5">
    <source>
        <dbReference type="ARBA" id="ARBA00022741"/>
    </source>
</evidence>
<feature type="domain" description="Biotin carboxylation" evidence="18">
    <location>
        <begin position="85"/>
        <end position="589"/>
    </location>
</feature>
<evidence type="ECO:0000256" key="10">
    <source>
        <dbReference type="ARBA" id="ARBA00023267"/>
    </source>
</evidence>
<keyword evidence="4" id="KW-0436">Ligase</keyword>
<comment type="catalytic activity">
    <reaction evidence="13">
        <text>N(6)-biotinyl-L-lysyl-[protein] + hydrogencarbonate + ATP = N(6)-carboxybiotinyl-L-lysyl-[protein] + ADP + phosphate + H(+)</text>
        <dbReference type="Rhea" id="RHEA:13501"/>
        <dbReference type="Rhea" id="RHEA-COMP:10505"/>
        <dbReference type="Rhea" id="RHEA-COMP:10506"/>
        <dbReference type="ChEBI" id="CHEBI:15378"/>
        <dbReference type="ChEBI" id="CHEBI:17544"/>
        <dbReference type="ChEBI" id="CHEBI:30616"/>
        <dbReference type="ChEBI" id="CHEBI:43474"/>
        <dbReference type="ChEBI" id="CHEBI:83144"/>
        <dbReference type="ChEBI" id="CHEBI:83145"/>
        <dbReference type="ChEBI" id="CHEBI:456216"/>
        <dbReference type="EC" id="6.3.4.14"/>
    </reaction>
</comment>
<feature type="chain" id="PRO_5030929120" description="Acetyl-CoA carboxylase" evidence="15">
    <location>
        <begin position="25"/>
        <end position="2081"/>
    </location>
</feature>
<evidence type="ECO:0000256" key="14">
    <source>
        <dbReference type="PROSITE-ProRule" id="PRU00409"/>
    </source>
</evidence>
<evidence type="ECO:0000256" key="11">
    <source>
        <dbReference type="ARBA" id="ARBA00023268"/>
    </source>
</evidence>
<dbReference type="PROSITE" id="PS50968">
    <property type="entry name" value="BIOTINYL_LIPOYL"/>
    <property type="match status" value="1"/>
</dbReference>
<dbReference type="InterPro" id="IPR029045">
    <property type="entry name" value="ClpP/crotonase-like_dom_sf"/>
</dbReference>
<dbReference type="InterPro" id="IPR049074">
    <property type="entry name" value="ACCA_BT"/>
</dbReference>
<dbReference type="GO" id="GO:0006633">
    <property type="term" value="P:fatty acid biosynthetic process"/>
    <property type="evidence" value="ECO:0007669"/>
    <property type="project" value="UniProtKB-KW"/>
</dbReference>
<evidence type="ECO:0008006" key="22">
    <source>
        <dbReference type="Google" id="ProtNLM"/>
    </source>
</evidence>
<dbReference type="Gene3D" id="3.90.1770.10">
    <property type="entry name" value="PreATP-grasp domain"/>
    <property type="match status" value="1"/>
</dbReference>
<evidence type="ECO:0000256" key="12">
    <source>
        <dbReference type="ARBA" id="ARBA00048065"/>
    </source>
</evidence>
<dbReference type="PROSITE" id="PS50979">
    <property type="entry name" value="BC"/>
    <property type="match status" value="1"/>
</dbReference>
<dbReference type="InterPro" id="IPR005479">
    <property type="entry name" value="CPAse_ATP-bd"/>
</dbReference>
<feature type="signal peptide" evidence="15">
    <location>
        <begin position="1"/>
        <end position="24"/>
    </location>
</feature>
<dbReference type="Pfam" id="PF00364">
    <property type="entry name" value="Biotin_lipoyl"/>
    <property type="match status" value="1"/>
</dbReference>